<evidence type="ECO:0000256" key="2">
    <source>
        <dbReference type="ARBA" id="ARBA00023315"/>
    </source>
</evidence>
<dbReference type="PROSITE" id="PS51186">
    <property type="entry name" value="GNAT"/>
    <property type="match status" value="1"/>
</dbReference>
<dbReference type="Gene3D" id="3.40.630.30">
    <property type="match status" value="1"/>
</dbReference>
<dbReference type="RefSeq" id="WP_203841770.1">
    <property type="nucleotide sequence ID" value="NZ_BAAATV010000001.1"/>
</dbReference>
<keyword evidence="1" id="KW-0808">Transferase</keyword>
<evidence type="ECO:0000259" key="3">
    <source>
        <dbReference type="PROSITE" id="PS51186"/>
    </source>
</evidence>
<organism evidence="4 5">
    <name type="scientific">Winogradskya humida</name>
    <dbReference type="NCBI Taxonomy" id="113566"/>
    <lineage>
        <taxon>Bacteria</taxon>
        <taxon>Bacillati</taxon>
        <taxon>Actinomycetota</taxon>
        <taxon>Actinomycetes</taxon>
        <taxon>Micromonosporales</taxon>
        <taxon>Micromonosporaceae</taxon>
        <taxon>Winogradskya</taxon>
    </lineage>
</organism>
<evidence type="ECO:0000313" key="4">
    <source>
        <dbReference type="EMBL" id="GIE24768.1"/>
    </source>
</evidence>
<accession>A0ABQ4A1Q3</accession>
<evidence type="ECO:0000313" key="5">
    <source>
        <dbReference type="Proteomes" id="UP000603200"/>
    </source>
</evidence>
<comment type="caution">
    <text evidence="4">The sequence shown here is derived from an EMBL/GenBank/DDBJ whole genome shotgun (WGS) entry which is preliminary data.</text>
</comment>
<dbReference type="InterPro" id="IPR051016">
    <property type="entry name" value="Diverse_Substrate_AcTransf"/>
</dbReference>
<gene>
    <name evidence="4" type="ORF">Ahu01nite_078700</name>
</gene>
<proteinExistence type="predicted"/>
<dbReference type="Proteomes" id="UP000603200">
    <property type="component" value="Unassembled WGS sequence"/>
</dbReference>
<reference evidence="4 5" key="1">
    <citation type="submission" date="2021-01" db="EMBL/GenBank/DDBJ databases">
        <title>Whole genome shotgun sequence of Actinoplanes humidus NBRC 14915.</title>
        <authorList>
            <person name="Komaki H."/>
            <person name="Tamura T."/>
        </authorList>
    </citation>
    <scope>NUCLEOTIDE SEQUENCE [LARGE SCALE GENOMIC DNA]</scope>
    <source>
        <strain evidence="4 5">NBRC 14915</strain>
    </source>
</reference>
<dbReference type="PANTHER" id="PTHR10545">
    <property type="entry name" value="DIAMINE N-ACETYLTRANSFERASE"/>
    <property type="match status" value="1"/>
</dbReference>
<dbReference type="SUPFAM" id="SSF55729">
    <property type="entry name" value="Acyl-CoA N-acyltransferases (Nat)"/>
    <property type="match status" value="1"/>
</dbReference>
<dbReference type="InterPro" id="IPR000182">
    <property type="entry name" value="GNAT_dom"/>
</dbReference>
<keyword evidence="5" id="KW-1185">Reference proteome</keyword>
<evidence type="ECO:0000256" key="1">
    <source>
        <dbReference type="ARBA" id="ARBA00022679"/>
    </source>
</evidence>
<protein>
    <submittedName>
        <fullName evidence="4">N-acetyltransferase</fullName>
    </submittedName>
</protein>
<dbReference type="PANTHER" id="PTHR10545:SF29">
    <property type="entry name" value="GH14572P-RELATED"/>
    <property type="match status" value="1"/>
</dbReference>
<dbReference type="InterPro" id="IPR016181">
    <property type="entry name" value="Acyl_CoA_acyltransferase"/>
</dbReference>
<dbReference type="CDD" id="cd04301">
    <property type="entry name" value="NAT_SF"/>
    <property type="match status" value="1"/>
</dbReference>
<name>A0ABQ4A1Q3_9ACTN</name>
<dbReference type="EMBL" id="BOMN01000113">
    <property type="protein sequence ID" value="GIE24768.1"/>
    <property type="molecule type" value="Genomic_DNA"/>
</dbReference>
<keyword evidence="2" id="KW-0012">Acyltransferase</keyword>
<feature type="domain" description="N-acetyltransferase" evidence="3">
    <location>
        <begin position="1"/>
        <end position="154"/>
    </location>
</feature>
<sequence length="154" mass="17228">MIRVAGPSVADIEEIAALAAEADVFYGDVRNDPLEERRSQIHEALFSEDYFAHMLLAWDGDNLVGFATYSFLWPAAGLTRSLFLKELFVSASARRRRVGTLLMQTVFEVAKRSKCSRVEWQTEADNGIARSFYARFGGGELNGKVLYRMSLPPG</sequence>
<dbReference type="Pfam" id="PF00583">
    <property type="entry name" value="Acetyltransf_1"/>
    <property type="match status" value="1"/>
</dbReference>